<dbReference type="Proteomes" id="UP000315003">
    <property type="component" value="Chromosome"/>
</dbReference>
<dbReference type="InterPro" id="IPR025738">
    <property type="entry name" value="BatD"/>
</dbReference>
<evidence type="ECO:0000313" key="6">
    <source>
        <dbReference type="Proteomes" id="UP000315003"/>
    </source>
</evidence>
<reference evidence="5 6" key="1">
    <citation type="submission" date="2019-02" db="EMBL/GenBank/DDBJ databases">
        <title>Deep-cultivation of Planctomycetes and their phenomic and genomic characterization uncovers novel biology.</title>
        <authorList>
            <person name="Wiegand S."/>
            <person name="Jogler M."/>
            <person name="Boedeker C."/>
            <person name="Pinto D."/>
            <person name="Vollmers J."/>
            <person name="Rivas-Marin E."/>
            <person name="Kohn T."/>
            <person name="Peeters S.H."/>
            <person name="Heuer A."/>
            <person name="Rast P."/>
            <person name="Oberbeckmann S."/>
            <person name="Bunk B."/>
            <person name="Jeske O."/>
            <person name="Meyerdierks A."/>
            <person name="Storesund J.E."/>
            <person name="Kallscheuer N."/>
            <person name="Luecker S."/>
            <person name="Lage O.M."/>
            <person name="Pohl T."/>
            <person name="Merkel B.J."/>
            <person name="Hornburger P."/>
            <person name="Mueller R.-W."/>
            <person name="Bruemmer F."/>
            <person name="Labrenz M."/>
            <person name="Spormann A.M."/>
            <person name="Op den Camp H."/>
            <person name="Overmann J."/>
            <person name="Amann R."/>
            <person name="Jetten M.S.M."/>
            <person name="Mascher T."/>
            <person name="Medema M.H."/>
            <person name="Devos D.P."/>
            <person name="Kaster A.-K."/>
            <person name="Ovreas L."/>
            <person name="Rohde M."/>
            <person name="Galperin M.Y."/>
            <person name="Jogler C."/>
        </authorList>
    </citation>
    <scope>NUCLEOTIDE SEQUENCE [LARGE SCALE GENOMIC DNA]</scope>
    <source>
        <strain evidence="5 6">SV_7m_r</strain>
    </source>
</reference>
<dbReference type="Gene3D" id="2.30.30.40">
    <property type="entry name" value="SH3 Domains"/>
    <property type="match status" value="1"/>
</dbReference>
<keyword evidence="6" id="KW-1185">Reference proteome</keyword>
<evidence type="ECO:0000256" key="1">
    <source>
        <dbReference type="PROSITE-ProRule" id="PRU00339"/>
    </source>
</evidence>
<dbReference type="InterPro" id="IPR019734">
    <property type="entry name" value="TPR_rpt"/>
</dbReference>
<feature type="compositionally biased region" description="Polar residues" evidence="2">
    <location>
        <begin position="633"/>
        <end position="646"/>
    </location>
</feature>
<name>A0A517SVJ4_9BACT</name>
<feature type="transmembrane region" description="Helical" evidence="3">
    <location>
        <begin position="846"/>
        <end position="867"/>
    </location>
</feature>
<dbReference type="PANTHER" id="PTHR40940:SF2">
    <property type="entry name" value="BATD"/>
    <property type="match status" value="1"/>
</dbReference>
<dbReference type="OrthoDB" id="226310at2"/>
<evidence type="ECO:0000256" key="3">
    <source>
        <dbReference type="SAM" id="Phobius"/>
    </source>
</evidence>
<keyword evidence="3" id="KW-1133">Transmembrane helix</keyword>
<feature type="repeat" description="TPR" evidence="1">
    <location>
        <begin position="735"/>
        <end position="768"/>
    </location>
</feature>
<evidence type="ECO:0000256" key="2">
    <source>
        <dbReference type="SAM" id="MobiDB-lite"/>
    </source>
</evidence>
<keyword evidence="3" id="KW-0472">Membrane</keyword>
<keyword evidence="4" id="KW-0732">Signal</keyword>
<evidence type="ECO:0000256" key="4">
    <source>
        <dbReference type="SAM" id="SignalP"/>
    </source>
</evidence>
<dbReference type="RefSeq" id="WP_145272412.1">
    <property type="nucleotide sequence ID" value="NZ_CP036272.1"/>
</dbReference>
<dbReference type="AlphaFoldDB" id="A0A517SVJ4"/>
<dbReference type="PANTHER" id="PTHR40940">
    <property type="entry name" value="PROTEIN BATD-RELATED"/>
    <property type="match status" value="1"/>
</dbReference>
<dbReference type="SMART" id="SM00028">
    <property type="entry name" value="TPR"/>
    <property type="match status" value="1"/>
</dbReference>
<evidence type="ECO:0008006" key="7">
    <source>
        <dbReference type="Google" id="ProtNLM"/>
    </source>
</evidence>
<feature type="transmembrane region" description="Helical" evidence="3">
    <location>
        <begin position="819"/>
        <end position="840"/>
    </location>
</feature>
<feature type="transmembrane region" description="Helical" evidence="3">
    <location>
        <begin position="489"/>
        <end position="508"/>
    </location>
</feature>
<dbReference type="Pfam" id="PF13584">
    <property type="entry name" value="BatD"/>
    <property type="match status" value="1"/>
</dbReference>
<feature type="chain" id="PRO_5022244278" description="SH3b domain-containing protein" evidence="4">
    <location>
        <begin position="24"/>
        <end position="940"/>
    </location>
</feature>
<dbReference type="InterPro" id="IPR011990">
    <property type="entry name" value="TPR-like_helical_dom_sf"/>
</dbReference>
<keyword evidence="3" id="KW-0812">Transmembrane</keyword>
<evidence type="ECO:0000313" key="5">
    <source>
        <dbReference type="EMBL" id="QDT60113.1"/>
    </source>
</evidence>
<sequence precursor="true">MNRFIILLAALSLQAVAIGTATAQQIAVQLSTRETYVDSAITLTLQAAVDDEYELPATPVIDGCQIRRDGAPRTIRQTTNLNGRVTRMNIVSITYTITPEREGTFELPPLEMKVGGKTLRTEAQRFVASKSETGDLLFVEVEGGASQVYVGQALVQTLKIWIKPYIDRENNIKLDAGNMWNTVSQQTNWGSFGDRMQELDSNGQRPGGREVLRTDDDGNERAYYLYEIDTTLYPRRPGKIDAGDLRVVVNYPTEIGRARDPFDSMFRGGPFGGSRLSQLMDEDGFASPFRNRLAVTAVRPISAQASVDETTILPIPTEGRPEGYRGAVGSYRILTEAGPKSVNAGDPIELRIGIFGDGPMELVQSPPLAQLTSLTDGFKVADDSPGGFVHDDSKVFLTTVRPRNESITEIPAIPFSFFHPQTKSYKTVYSEPIPITVAKGEVLAFDQIVSNHQAAEDGDPSNVVLQPNFDNSDSASVLESQRFDTPASGWLALIVVPALVWLVTFLAVRTSVFRTAWASLRSCILSERTRCQSDLERAQSLADIETALVRFIANGLERKQLRGMQSAIGALRLAGFRELALAFETEWNACTRRHSGIAEHVDLSSSRQRLFHLVDRLDSGLRRNRKSDVRPALSTSRKPADKSTNPAPAQGLLVLLALGLQSIAPETLHAESTTPQHSHSIALTGEQQQVILDEATQTYRQAMAVIETDRAEANELLSTAMAKYQLLIDAGVHSAQLFQNQGNACFQSGRLGAAIANYQNGLALNPLDRQLKTNLDAVMAVVESKRSGESEMPLEKRANVLDVVSYFNQALLAATGRTVMLGLLALSSLLFWALLFVWIFRPTFPVRILAIGPFILLAVSAISLWLASETKHTNFQAVLVSKQVVLHSGDGQEFDRVAEIASADGVQVNILEQRSGWLQIETAQNQQGWIPREDAIQFWQ</sequence>
<dbReference type="EMBL" id="CP036272">
    <property type="protein sequence ID" value="QDT60113.1"/>
    <property type="molecule type" value="Genomic_DNA"/>
</dbReference>
<organism evidence="5 6">
    <name type="scientific">Stieleria bergensis</name>
    <dbReference type="NCBI Taxonomy" id="2528025"/>
    <lineage>
        <taxon>Bacteria</taxon>
        <taxon>Pseudomonadati</taxon>
        <taxon>Planctomycetota</taxon>
        <taxon>Planctomycetia</taxon>
        <taxon>Pirellulales</taxon>
        <taxon>Pirellulaceae</taxon>
        <taxon>Stieleria</taxon>
    </lineage>
</organism>
<dbReference type="PROSITE" id="PS50005">
    <property type="entry name" value="TPR"/>
    <property type="match status" value="1"/>
</dbReference>
<protein>
    <recommendedName>
        <fullName evidence="7">SH3b domain-containing protein</fullName>
    </recommendedName>
</protein>
<keyword evidence="1" id="KW-0802">TPR repeat</keyword>
<feature type="signal peptide" evidence="4">
    <location>
        <begin position="1"/>
        <end position="23"/>
    </location>
</feature>
<proteinExistence type="predicted"/>
<accession>A0A517SVJ4</accession>
<gene>
    <name evidence="5" type="ORF">SV7mr_26300</name>
</gene>
<dbReference type="SUPFAM" id="SSF48452">
    <property type="entry name" value="TPR-like"/>
    <property type="match status" value="1"/>
</dbReference>
<feature type="region of interest" description="Disordered" evidence="2">
    <location>
        <begin position="625"/>
        <end position="646"/>
    </location>
</feature>